<dbReference type="AlphaFoldDB" id="A0A517XSG6"/>
<dbReference type="InterPro" id="IPR011335">
    <property type="entry name" value="Restrct_endonuc-II-like"/>
</dbReference>
<keyword evidence="3" id="KW-1185">Reference proteome</keyword>
<dbReference type="Pfam" id="PF05685">
    <property type="entry name" value="Uma2"/>
    <property type="match status" value="1"/>
</dbReference>
<name>A0A517XSG6_9BACT</name>
<dbReference type="PANTHER" id="PTHR36558:SF1">
    <property type="entry name" value="RESTRICTION ENDONUCLEASE DOMAIN-CONTAINING PROTEIN-RELATED"/>
    <property type="match status" value="1"/>
</dbReference>
<evidence type="ECO:0000313" key="3">
    <source>
        <dbReference type="Proteomes" id="UP000319576"/>
    </source>
</evidence>
<proteinExistence type="predicted"/>
<evidence type="ECO:0000313" key="2">
    <source>
        <dbReference type="EMBL" id="QDU20448.1"/>
    </source>
</evidence>
<protein>
    <recommendedName>
        <fullName evidence="1">Putative restriction endonuclease domain-containing protein</fullName>
    </recommendedName>
</protein>
<gene>
    <name evidence="2" type="ORF">ETAA1_24000</name>
</gene>
<feature type="domain" description="Putative restriction endonuclease" evidence="1">
    <location>
        <begin position="12"/>
        <end position="184"/>
    </location>
</feature>
<organism evidence="2 3">
    <name type="scientific">Urbifossiella limnaea</name>
    <dbReference type="NCBI Taxonomy" id="2528023"/>
    <lineage>
        <taxon>Bacteria</taxon>
        <taxon>Pseudomonadati</taxon>
        <taxon>Planctomycetota</taxon>
        <taxon>Planctomycetia</taxon>
        <taxon>Gemmatales</taxon>
        <taxon>Gemmataceae</taxon>
        <taxon>Urbifossiella</taxon>
    </lineage>
</organism>
<sequence length="206" mass="23290">MSAIPKRKLTEAEYLEIERAAEFKSEFYDGVMYPMQGPAGVVGMAGATFDHNKIKENVARALGNALESGPCEALSSDMRVKVRATGLHTYPDVVVYCGTPEFLDDEKRDTLLNPTVIVEVLSESTEKYDRTTKMMHYRRIPSLREYVMISQEQTHAERYVRQTSGRWLLIEYDDPAGALDLECISVEIPLAAIYRGVRLPENPPLR</sequence>
<dbReference type="Proteomes" id="UP000319576">
    <property type="component" value="Chromosome"/>
</dbReference>
<dbReference type="KEGG" id="uli:ETAA1_24000"/>
<reference evidence="2 3" key="1">
    <citation type="submission" date="2019-02" db="EMBL/GenBank/DDBJ databases">
        <title>Deep-cultivation of Planctomycetes and their phenomic and genomic characterization uncovers novel biology.</title>
        <authorList>
            <person name="Wiegand S."/>
            <person name="Jogler M."/>
            <person name="Boedeker C."/>
            <person name="Pinto D."/>
            <person name="Vollmers J."/>
            <person name="Rivas-Marin E."/>
            <person name="Kohn T."/>
            <person name="Peeters S.H."/>
            <person name="Heuer A."/>
            <person name="Rast P."/>
            <person name="Oberbeckmann S."/>
            <person name="Bunk B."/>
            <person name="Jeske O."/>
            <person name="Meyerdierks A."/>
            <person name="Storesund J.E."/>
            <person name="Kallscheuer N."/>
            <person name="Luecker S."/>
            <person name="Lage O.M."/>
            <person name="Pohl T."/>
            <person name="Merkel B.J."/>
            <person name="Hornburger P."/>
            <person name="Mueller R.-W."/>
            <person name="Bruemmer F."/>
            <person name="Labrenz M."/>
            <person name="Spormann A.M."/>
            <person name="Op den Camp H."/>
            <person name="Overmann J."/>
            <person name="Amann R."/>
            <person name="Jetten M.S.M."/>
            <person name="Mascher T."/>
            <person name="Medema M.H."/>
            <person name="Devos D.P."/>
            <person name="Kaster A.-K."/>
            <person name="Ovreas L."/>
            <person name="Rohde M."/>
            <person name="Galperin M.Y."/>
            <person name="Jogler C."/>
        </authorList>
    </citation>
    <scope>NUCLEOTIDE SEQUENCE [LARGE SCALE GENOMIC DNA]</scope>
    <source>
        <strain evidence="2 3">ETA_A1</strain>
    </source>
</reference>
<dbReference type="SUPFAM" id="SSF52980">
    <property type="entry name" value="Restriction endonuclease-like"/>
    <property type="match status" value="1"/>
</dbReference>
<dbReference type="RefSeq" id="WP_145238002.1">
    <property type="nucleotide sequence ID" value="NZ_CP036273.1"/>
</dbReference>
<evidence type="ECO:0000259" key="1">
    <source>
        <dbReference type="Pfam" id="PF05685"/>
    </source>
</evidence>
<dbReference type="InterPro" id="IPR012296">
    <property type="entry name" value="Nuclease_put_TT1808"/>
</dbReference>
<dbReference type="CDD" id="cd06260">
    <property type="entry name" value="DUF820-like"/>
    <property type="match status" value="1"/>
</dbReference>
<dbReference type="Gene3D" id="3.90.1570.10">
    <property type="entry name" value="tt1808, chain A"/>
    <property type="match status" value="1"/>
</dbReference>
<dbReference type="OrthoDB" id="9808428at2"/>
<dbReference type="InterPro" id="IPR008538">
    <property type="entry name" value="Uma2"/>
</dbReference>
<accession>A0A517XSG6</accession>
<dbReference type="EMBL" id="CP036273">
    <property type="protein sequence ID" value="QDU20448.1"/>
    <property type="molecule type" value="Genomic_DNA"/>
</dbReference>
<dbReference type="PANTHER" id="PTHR36558">
    <property type="entry name" value="GLR1098 PROTEIN"/>
    <property type="match status" value="1"/>
</dbReference>